<proteinExistence type="predicted"/>
<dbReference type="EMBL" id="CP106879">
    <property type="protein sequence ID" value="UYC80388.1"/>
    <property type="molecule type" value="Genomic_DNA"/>
</dbReference>
<dbReference type="GO" id="GO:0017004">
    <property type="term" value="P:cytochrome complex assembly"/>
    <property type="evidence" value="ECO:0007669"/>
    <property type="project" value="UniProtKB-KW"/>
</dbReference>
<dbReference type="InterPro" id="IPR050553">
    <property type="entry name" value="Thioredoxin_ResA/DsbE_sf"/>
</dbReference>
<accession>A0A9Q9P7Q6</accession>
<keyword evidence="3" id="KW-0812">Transmembrane</keyword>
<dbReference type="InterPro" id="IPR000866">
    <property type="entry name" value="AhpC/TSA"/>
</dbReference>
<keyword evidence="3" id="KW-0735">Signal-anchor</keyword>
<evidence type="ECO:0000259" key="6">
    <source>
        <dbReference type="PROSITE" id="PS51352"/>
    </source>
</evidence>
<dbReference type="GO" id="GO:0016209">
    <property type="term" value="F:antioxidant activity"/>
    <property type="evidence" value="ECO:0007669"/>
    <property type="project" value="InterPro"/>
</dbReference>
<dbReference type="CDD" id="cd02966">
    <property type="entry name" value="TlpA_like_family"/>
    <property type="match status" value="1"/>
</dbReference>
<dbReference type="GO" id="GO:0030313">
    <property type="term" value="C:cell envelope"/>
    <property type="evidence" value="ECO:0007669"/>
    <property type="project" value="UniProtKB-SubCell"/>
</dbReference>
<keyword evidence="4" id="KW-1015">Disulfide bond</keyword>
<evidence type="ECO:0000313" key="7">
    <source>
        <dbReference type="EMBL" id="UYC80388.1"/>
    </source>
</evidence>
<dbReference type="RefSeq" id="WP_262138682.1">
    <property type="nucleotide sequence ID" value="NZ_CP106879.1"/>
</dbReference>
<dbReference type="Pfam" id="PF00578">
    <property type="entry name" value="AhpC-TSA"/>
    <property type="match status" value="1"/>
</dbReference>
<keyword evidence="2" id="KW-0201">Cytochrome c-type biogenesis</keyword>
<name>A0A9Q9P7Q6_9MICO</name>
<dbReference type="SUPFAM" id="SSF52833">
    <property type="entry name" value="Thioredoxin-like"/>
    <property type="match status" value="1"/>
</dbReference>
<evidence type="ECO:0000256" key="3">
    <source>
        <dbReference type="ARBA" id="ARBA00022968"/>
    </source>
</evidence>
<comment type="subcellular location">
    <subcellularLocation>
        <location evidence="1">Cell envelope</location>
    </subcellularLocation>
</comment>
<sequence length="218" mass="22804">MNSTSSVNSPSSARVISKRFAVLAATAVAAVLVLSGCSSDSGGIAKQYGNGTTQNYISGDGAVTEVSAKDRTDPVTFRAEDSNGDTVSSKDLRGKVVVLNFWYASCPPCRAEAKYLNQVHDEYADADDVAFIGVNVRDEAATAAAFERTFDVRYPTVLDQRTGTMQLAMSGQIAPNAVPATIVLDTKGRVAARVLGAIDGTSILQTLVSDELDAGKAS</sequence>
<dbReference type="PANTHER" id="PTHR42852:SF6">
    <property type="entry name" value="THIOL:DISULFIDE INTERCHANGE PROTEIN DSBE"/>
    <property type="match status" value="1"/>
</dbReference>
<dbReference type="PROSITE" id="PS51352">
    <property type="entry name" value="THIOREDOXIN_2"/>
    <property type="match status" value="1"/>
</dbReference>
<protein>
    <submittedName>
        <fullName evidence="7">TlpA family protein disulfide reductase</fullName>
    </submittedName>
</protein>
<evidence type="ECO:0000313" key="8">
    <source>
        <dbReference type="Proteomes" id="UP001062223"/>
    </source>
</evidence>
<dbReference type="AlphaFoldDB" id="A0A9Q9P7Q6"/>
<evidence type="ECO:0000256" key="2">
    <source>
        <dbReference type="ARBA" id="ARBA00022748"/>
    </source>
</evidence>
<dbReference type="InterPro" id="IPR013766">
    <property type="entry name" value="Thioredoxin_domain"/>
</dbReference>
<dbReference type="PANTHER" id="PTHR42852">
    <property type="entry name" value="THIOL:DISULFIDE INTERCHANGE PROTEIN DSBE"/>
    <property type="match status" value="1"/>
</dbReference>
<dbReference type="KEGG" id="cpoi:OE229_14890"/>
<evidence type="ECO:0000256" key="1">
    <source>
        <dbReference type="ARBA" id="ARBA00004196"/>
    </source>
</evidence>
<feature type="domain" description="Thioredoxin" evidence="6">
    <location>
        <begin position="66"/>
        <end position="217"/>
    </location>
</feature>
<gene>
    <name evidence="7" type="ORF">OE229_14890</name>
</gene>
<evidence type="ECO:0000256" key="5">
    <source>
        <dbReference type="ARBA" id="ARBA00023284"/>
    </source>
</evidence>
<dbReference type="Gene3D" id="3.40.30.10">
    <property type="entry name" value="Glutaredoxin"/>
    <property type="match status" value="1"/>
</dbReference>
<dbReference type="GO" id="GO:0016491">
    <property type="term" value="F:oxidoreductase activity"/>
    <property type="evidence" value="ECO:0007669"/>
    <property type="project" value="InterPro"/>
</dbReference>
<evidence type="ECO:0000256" key="4">
    <source>
        <dbReference type="ARBA" id="ARBA00023157"/>
    </source>
</evidence>
<keyword evidence="5" id="KW-0676">Redox-active center</keyword>
<dbReference type="Proteomes" id="UP001062223">
    <property type="component" value="Chromosome"/>
</dbReference>
<dbReference type="InterPro" id="IPR036249">
    <property type="entry name" value="Thioredoxin-like_sf"/>
</dbReference>
<organism evidence="7 8">
    <name type="scientific">Curtobacterium poinsettiae</name>
    <dbReference type="NCBI Taxonomy" id="159612"/>
    <lineage>
        <taxon>Bacteria</taxon>
        <taxon>Bacillati</taxon>
        <taxon>Actinomycetota</taxon>
        <taxon>Actinomycetes</taxon>
        <taxon>Micrococcales</taxon>
        <taxon>Microbacteriaceae</taxon>
        <taxon>Curtobacterium</taxon>
    </lineage>
</organism>
<reference evidence="7" key="1">
    <citation type="submission" date="2022-09" db="EMBL/GenBank/DDBJ databases">
        <title>Taxonomy of Curtobacterium flaccumfaciens.</title>
        <authorList>
            <person name="Osdaghi E."/>
            <person name="Taghavi S.M."/>
            <person name="Hamidizade M."/>
            <person name="Abachi H."/>
            <person name="Fazliarab A."/>
            <person name="Baeyen S."/>
            <person name="Portier P."/>
            <person name="Van Vaerenbergh J."/>
            <person name="Jacques M.-A."/>
        </authorList>
    </citation>
    <scope>NUCLEOTIDE SEQUENCE</scope>
    <source>
        <strain evidence="7">AGQB46</strain>
    </source>
</reference>